<dbReference type="InterPro" id="IPR050256">
    <property type="entry name" value="Glycosyltransferase_2"/>
</dbReference>
<reference evidence="3 4" key="1">
    <citation type="journal article" date="2016" name="Nat. Commun.">
        <title>Thousands of microbial genomes shed light on interconnected biogeochemical processes in an aquifer system.</title>
        <authorList>
            <person name="Anantharaman K."/>
            <person name="Brown C.T."/>
            <person name="Hug L.A."/>
            <person name="Sharon I."/>
            <person name="Castelle C.J."/>
            <person name="Probst A.J."/>
            <person name="Thomas B.C."/>
            <person name="Singh A."/>
            <person name="Wilkins M.J."/>
            <person name="Karaoz U."/>
            <person name="Brodie E.L."/>
            <person name="Williams K.H."/>
            <person name="Hubbard S.S."/>
            <person name="Banfield J.F."/>
        </authorList>
    </citation>
    <scope>NUCLEOTIDE SEQUENCE [LARGE SCALE GENOMIC DNA]</scope>
</reference>
<accession>A0A1F4UQ02</accession>
<dbReference type="STRING" id="1802617.A2886_03060"/>
<evidence type="ECO:0000313" key="4">
    <source>
        <dbReference type="Proteomes" id="UP000176608"/>
    </source>
</evidence>
<keyword evidence="1" id="KW-1133">Transmembrane helix</keyword>
<dbReference type="PANTHER" id="PTHR48090">
    <property type="entry name" value="UNDECAPRENYL-PHOSPHATE 4-DEOXY-4-FORMAMIDO-L-ARABINOSE TRANSFERASE-RELATED"/>
    <property type="match status" value="1"/>
</dbReference>
<dbReference type="Gene3D" id="3.90.550.10">
    <property type="entry name" value="Spore Coat Polysaccharide Biosynthesis Protein SpsA, Chain A"/>
    <property type="match status" value="1"/>
</dbReference>
<dbReference type="InterPro" id="IPR029044">
    <property type="entry name" value="Nucleotide-diphossugar_trans"/>
</dbReference>
<dbReference type="InterPro" id="IPR001173">
    <property type="entry name" value="Glyco_trans_2-like"/>
</dbReference>
<dbReference type="Proteomes" id="UP000176608">
    <property type="component" value="Unassembled WGS sequence"/>
</dbReference>
<dbReference type="CDD" id="cd04179">
    <property type="entry name" value="DPM_DPG-synthase_like"/>
    <property type="match status" value="1"/>
</dbReference>
<dbReference type="Pfam" id="PF00535">
    <property type="entry name" value="Glycos_transf_2"/>
    <property type="match status" value="1"/>
</dbReference>
<feature type="domain" description="Glycosyltransferase 2-like" evidence="2">
    <location>
        <begin position="5"/>
        <end position="171"/>
    </location>
</feature>
<protein>
    <recommendedName>
        <fullName evidence="2">Glycosyltransferase 2-like domain-containing protein</fullName>
    </recommendedName>
</protein>
<comment type="caution">
    <text evidence="3">The sequence shown here is derived from an EMBL/GenBank/DDBJ whole genome shotgun (WGS) entry which is preliminary data.</text>
</comment>
<organism evidence="3 4">
    <name type="scientific">candidate division WWE3 bacterium RIFCSPHIGHO2_01_FULL_42_13</name>
    <dbReference type="NCBI Taxonomy" id="1802617"/>
    <lineage>
        <taxon>Bacteria</taxon>
        <taxon>Katanobacteria</taxon>
    </lineage>
</organism>
<gene>
    <name evidence="3" type="ORF">A2886_03060</name>
</gene>
<proteinExistence type="predicted"/>
<keyword evidence="1" id="KW-0472">Membrane</keyword>
<dbReference type="SUPFAM" id="SSF53448">
    <property type="entry name" value="Nucleotide-diphospho-sugar transferases"/>
    <property type="match status" value="1"/>
</dbReference>
<evidence type="ECO:0000256" key="1">
    <source>
        <dbReference type="SAM" id="Phobius"/>
    </source>
</evidence>
<dbReference type="PANTHER" id="PTHR48090:SF7">
    <property type="entry name" value="RFBJ PROTEIN"/>
    <property type="match status" value="1"/>
</dbReference>
<feature type="transmembrane region" description="Helical" evidence="1">
    <location>
        <begin position="278"/>
        <end position="300"/>
    </location>
</feature>
<dbReference type="EMBL" id="MEVA01000017">
    <property type="protein sequence ID" value="OGC47038.1"/>
    <property type="molecule type" value="Genomic_DNA"/>
</dbReference>
<evidence type="ECO:0000313" key="3">
    <source>
        <dbReference type="EMBL" id="OGC47038.1"/>
    </source>
</evidence>
<evidence type="ECO:0000259" key="2">
    <source>
        <dbReference type="Pfam" id="PF00535"/>
    </source>
</evidence>
<feature type="transmembrane region" description="Helical" evidence="1">
    <location>
        <begin position="242"/>
        <end position="266"/>
    </location>
</feature>
<dbReference type="AlphaFoldDB" id="A0A1F4UQ02"/>
<sequence length="332" mass="37686">MKLIVISICKDESGTIGELVDRIPKRINGISEIEKWVIDDGSTDNTAEIATRYGAKLVRDGDQKRLAFRFREAVEIALTRGADIMVNIDGDMQFDPKDIPKLTKPIVDSKADFVAADRFTNASTGKIRRPKNMPLGKYIGNRIGSKVVSKLSKRKFRDVTCGFRAYNRNALFALNTDGTYTYTQESFQVLAIKKLRIMSVPVEVRYFSERKSRVVSNIFHFIAISAISILRSYRDFAPLRFFGWLGLIPFVFGVISLAVFLGHWFLTGSFSPYKFLGFVGVYLLTMGIIFWGLGLVADMLSRMLNNQEKILERLKRIDIEGSQYTGQKKEKK</sequence>
<keyword evidence="1" id="KW-0812">Transmembrane</keyword>
<name>A0A1F4UQ02_UNCKA</name>